<organism evidence="2 3">
    <name type="scientific">Camelina sativa</name>
    <name type="common">False flax</name>
    <name type="synonym">Myagrum sativum</name>
    <dbReference type="NCBI Taxonomy" id="90675"/>
    <lineage>
        <taxon>Eukaryota</taxon>
        <taxon>Viridiplantae</taxon>
        <taxon>Streptophyta</taxon>
        <taxon>Embryophyta</taxon>
        <taxon>Tracheophyta</taxon>
        <taxon>Spermatophyta</taxon>
        <taxon>Magnoliopsida</taxon>
        <taxon>eudicotyledons</taxon>
        <taxon>Gunneridae</taxon>
        <taxon>Pentapetalae</taxon>
        <taxon>rosids</taxon>
        <taxon>malvids</taxon>
        <taxon>Brassicales</taxon>
        <taxon>Brassicaceae</taxon>
        <taxon>Camelineae</taxon>
        <taxon>Camelina</taxon>
    </lineage>
</organism>
<reference evidence="2" key="1">
    <citation type="journal article" date="2014" name="Nat. Commun.">
        <title>The emerging biofuel crop Camelina sativa retains a highly undifferentiated hexaploid genome structure.</title>
        <authorList>
            <person name="Kagale S."/>
            <person name="Koh C."/>
            <person name="Nixon J."/>
            <person name="Bollina V."/>
            <person name="Clarke W.E."/>
            <person name="Tuteja R."/>
            <person name="Spillane C."/>
            <person name="Robinson S.J."/>
            <person name="Links M.G."/>
            <person name="Clarke C."/>
            <person name="Higgins E.E."/>
            <person name="Huebert T."/>
            <person name="Sharpe A.G."/>
            <person name="Parkin I.A."/>
        </authorList>
    </citation>
    <scope>NUCLEOTIDE SEQUENCE [LARGE SCALE GENOMIC DNA]</scope>
    <source>
        <strain evidence="2">cv. DH55</strain>
    </source>
</reference>
<evidence type="ECO:0000313" key="3">
    <source>
        <dbReference type="RefSeq" id="XP_010457815.1"/>
    </source>
</evidence>
<dbReference type="Proteomes" id="UP000694864">
    <property type="component" value="Chromosome 14"/>
</dbReference>
<name>A0ABM0VL13_CAMSA</name>
<dbReference type="GeneID" id="104739230"/>
<accession>A0ABM0VL13</accession>
<keyword evidence="2" id="KW-1185">Reference proteome</keyword>
<gene>
    <name evidence="3" type="primary">LOC104739230</name>
</gene>
<feature type="region of interest" description="Disordered" evidence="1">
    <location>
        <begin position="118"/>
        <end position="160"/>
    </location>
</feature>
<dbReference type="RefSeq" id="XP_010457815.1">
    <property type="nucleotide sequence ID" value="XM_010459513.2"/>
</dbReference>
<proteinExistence type="predicted"/>
<reference evidence="3" key="2">
    <citation type="submission" date="2025-08" db="UniProtKB">
        <authorList>
            <consortium name="RefSeq"/>
        </authorList>
    </citation>
    <scope>IDENTIFICATION</scope>
    <source>
        <tissue evidence="3">Leaf</tissue>
    </source>
</reference>
<evidence type="ECO:0000256" key="1">
    <source>
        <dbReference type="SAM" id="MobiDB-lite"/>
    </source>
</evidence>
<protein>
    <submittedName>
        <fullName evidence="3">Uncharacterized protein LOC104739230</fullName>
    </submittedName>
</protein>
<evidence type="ECO:0000313" key="2">
    <source>
        <dbReference type="Proteomes" id="UP000694864"/>
    </source>
</evidence>
<sequence>MKMVVSDSTDSDKIGWRTYQNLQREPGIVVHDCKIANTRQISDDRVRKEIREWLKESEGDELLVLIAGDQGYLRVLEEVRASGKNIHIFLICPKNVTHSVIENFEAEGRETWEDFLSEAQGGTSGDDDESGDGDGSGDGRGGGPGSKKGGGTDPKKPSTMFCNRTLKNILGPFKKPRQKLGYSGPITITGALSKFPHDILLEALSSYSPRDTVKLSRDWFDDTHLLADSGKRP</sequence>
<feature type="compositionally biased region" description="Gly residues" evidence="1">
    <location>
        <begin position="133"/>
        <end position="152"/>
    </location>
</feature>